<proteinExistence type="predicted"/>
<keyword evidence="10" id="KW-0129">CBS domain</keyword>
<evidence type="ECO:0000256" key="3">
    <source>
        <dbReference type="ARBA" id="ARBA00022692"/>
    </source>
</evidence>
<dbReference type="PANTHER" id="PTHR43427">
    <property type="entry name" value="CHLORIDE CHANNEL PROTEIN CLC-E"/>
    <property type="match status" value="1"/>
</dbReference>
<dbReference type="GO" id="GO:0005254">
    <property type="term" value="F:chloride channel activity"/>
    <property type="evidence" value="ECO:0007669"/>
    <property type="project" value="UniProtKB-KW"/>
</dbReference>
<dbReference type="PANTHER" id="PTHR43427:SF6">
    <property type="entry name" value="CHLORIDE CHANNEL PROTEIN CLC-E"/>
    <property type="match status" value="1"/>
</dbReference>
<dbReference type="GO" id="GO:0034707">
    <property type="term" value="C:chloride channel complex"/>
    <property type="evidence" value="ECO:0007669"/>
    <property type="project" value="UniProtKB-KW"/>
</dbReference>
<sequence length="540" mass="57799">MELVREVIFMGGSRLLRIDAGGVHRALLPLLPMAGALLLIPLSLLFPGEVNGYTFSRFLEIVNLRGGILRVRNIFLKTLGPALTIGSGGSAGVEGPIAIIGGTVGSAIGRLFRVSENRMKLLIAAGSSGAIAAGFNAPIAGIMFATEIVLQGNYELSSFAAIVISSGIATFVSRGYYGSVPSFSVPQYDLRSAAEIPLYLLLGILMGLLAVLYIRLFHRIREEFEALRLHPQLKPVLGAFMVGTAGIFLPQVMGNGYEFIEDALSGRILVPVIVLLVFFKVLATAVTLGSGGAGGVFAPALFIGAMAGGSFGWVVHTLFPGSTASPGAYATVGIGSFLAAATHAPLTGIFLLFEMTGNYKIIIPLLFTSVIGTLVAGRLYPDSIDTVELTRKGIRIRGGREASLMGKIKVRDTARGDVLQVREETLLRDLIPLMVEREQFYVPVTDAEGYMTGIVSLEDVKPVLFDDAVKNVVTAGQIATEQVLTLSPEDTLNTALDRFAFKDIEEIPVVEGEGRRQRVTAMLRRRDILAAYNRKIVTEP</sequence>
<keyword evidence="4 11" id="KW-1133">Transmembrane helix</keyword>
<reference evidence="13" key="1">
    <citation type="journal article" date="2021" name="bioRxiv">
        <title>Unraveling nitrogen, sulfur and carbon metabolic pathways and microbial community transcriptional responses to substrate deprivation and toxicity stresses in a bioreactor mimicking anoxic brackish coastal sediment conditions.</title>
        <authorList>
            <person name="Martins P.D."/>
            <person name="Echeveste M.J."/>
            <person name="Arshad A."/>
            <person name="Kurth J."/>
            <person name="Ouboter H."/>
            <person name="Jetten M.S.M."/>
            <person name="Welte C.U."/>
        </authorList>
    </citation>
    <scope>NUCLEOTIDE SEQUENCE</scope>
    <source>
        <strain evidence="13">MAG_39</strain>
    </source>
</reference>
<evidence type="ECO:0000313" key="14">
    <source>
        <dbReference type="Proteomes" id="UP000705867"/>
    </source>
</evidence>
<dbReference type="SUPFAM" id="SSF81340">
    <property type="entry name" value="Clc chloride channel"/>
    <property type="match status" value="1"/>
</dbReference>
<keyword evidence="3 11" id="KW-0812">Transmembrane</keyword>
<gene>
    <name evidence="13" type="ORF">K8I29_10765</name>
</gene>
<keyword evidence="9" id="KW-0407">Ion channel</keyword>
<feature type="transmembrane region" description="Helical" evidence="11">
    <location>
        <begin position="361"/>
        <end position="380"/>
    </location>
</feature>
<dbReference type="CDD" id="cd00400">
    <property type="entry name" value="Voltage_gated_ClC"/>
    <property type="match status" value="1"/>
</dbReference>
<dbReference type="Gene3D" id="3.10.580.10">
    <property type="entry name" value="CBS-domain"/>
    <property type="match status" value="1"/>
</dbReference>
<evidence type="ECO:0000256" key="7">
    <source>
        <dbReference type="ARBA" id="ARBA00023173"/>
    </source>
</evidence>
<keyword evidence="8" id="KW-0868">Chloride</keyword>
<keyword evidence="7" id="KW-0869">Chloride channel</keyword>
<dbReference type="EMBL" id="JAIOIV010000083">
    <property type="protein sequence ID" value="MBZ0156673.1"/>
    <property type="molecule type" value="Genomic_DNA"/>
</dbReference>
<evidence type="ECO:0000256" key="1">
    <source>
        <dbReference type="ARBA" id="ARBA00004141"/>
    </source>
</evidence>
<evidence type="ECO:0000313" key="13">
    <source>
        <dbReference type="EMBL" id="MBZ0156673.1"/>
    </source>
</evidence>
<dbReference type="Proteomes" id="UP000705867">
    <property type="component" value="Unassembled WGS sequence"/>
</dbReference>
<evidence type="ECO:0000256" key="11">
    <source>
        <dbReference type="SAM" id="Phobius"/>
    </source>
</evidence>
<accession>A0A953J5E9</accession>
<evidence type="ECO:0000256" key="9">
    <source>
        <dbReference type="ARBA" id="ARBA00023303"/>
    </source>
</evidence>
<feature type="transmembrane region" description="Helical" evidence="11">
    <location>
        <begin position="121"/>
        <end position="144"/>
    </location>
</feature>
<dbReference type="InterPro" id="IPR050368">
    <property type="entry name" value="ClC-type_chloride_channel"/>
</dbReference>
<feature type="transmembrane region" description="Helical" evidence="11">
    <location>
        <begin position="235"/>
        <end position="253"/>
    </location>
</feature>
<comment type="caution">
    <text evidence="13">The sequence shown here is derived from an EMBL/GenBank/DDBJ whole genome shotgun (WGS) entry which is preliminary data.</text>
</comment>
<dbReference type="PRINTS" id="PR00762">
    <property type="entry name" value="CLCHANNEL"/>
</dbReference>
<organism evidence="13 14">
    <name type="scientific">Candidatus Nitrobium versatile</name>
    <dbReference type="NCBI Taxonomy" id="2884831"/>
    <lineage>
        <taxon>Bacteria</taxon>
        <taxon>Pseudomonadati</taxon>
        <taxon>Nitrospirota</taxon>
        <taxon>Nitrospiria</taxon>
        <taxon>Nitrospirales</taxon>
        <taxon>Nitrospiraceae</taxon>
        <taxon>Candidatus Nitrobium</taxon>
    </lineage>
</organism>
<feature type="domain" description="CBS" evidence="12">
    <location>
        <begin position="479"/>
        <end position="539"/>
    </location>
</feature>
<feature type="domain" description="CBS" evidence="12">
    <location>
        <begin position="413"/>
        <end position="472"/>
    </location>
</feature>
<keyword evidence="2" id="KW-0813">Transport</keyword>
<dbReference type="InterPro" id="IPR014743">
    <property type="entry name" value="Cl-channel_core"/>
</dbReference>
<keyword evidence="5" id="KW-0406">Ion transport</keyword>
<reference evidence="13" key="2">
    <citation type="submission" date="2021-08" db="EMBL/GenBank/DDBJ databases">
        <authorList>
            <person name="Dalcin Martins P."/>
        </authorList>
    </citation>
    <scope>NUCLEOTIDE SEQUENCE</scope>
    <source>
        <strain evidence="13">MAG_39</strain>
    </source>
</reference>
<feature type="transmembrane region" description="Helical" evidence="11">
    <location>
        <begin position="156"/>
        <end position="176"/>
    </location>
</feature>
<keyword evidence="6 11" id="KW-0472">Membrane</keyword>
<dbReference type="SMART" id="SM00116">
    <property type="entry name" value="CBS"/>
    <property type="match status" value="2"/>
</dbReference>
<evidence type="ECO:0000256" key="5">
    <source>
        <dbReference type="ARBA" id="ARBA00023065"/>
    </source>
</evidence>
<evidence type="ECO:0000256" key="10">
    <source>
        <dbReference type="PROSITE-ProRule" id="PRU00703"/>
    </source>
</evidence>
<dbReference type="Pfam" id="PF00571">
    <property type="entry name" value="CBS"/>
    <property type="match status" value="2"/>
</dbReference>
<dbReference type="InterPro" id="IPR000644">
    <property type="entry name" value="CBS_dom"/>
</dbReference>
<feature type="transmembrane region" description="Helical" evidence="11">
    <location>
        <begin position="26"/>
        <end position="46"/>
    </location>
</feature>
<dbReference type="Pfam" id="PF00654">
    <property type="entry name" value="Voltage_CLC"/>
    <property type="match status" value="1"/>
</dbReference>
<dbReference type="InterPro" id="IPR046342">
    <property type="entry name" value="CBS_dom_sf"/>
</dbReference>
<dbReference type="InterPro" id="IPR001807">
    <property type="entry name" value="ClC"/>
</dbReference>
<comment type="subcellular location">
    <subcellularLocation>
        <location evidence="1">Membrane</location>
        <topology evidence="1">Multi-pass membrane protein</topology>
    </subcellularLocation>
</comment>
<evidence type="ECO:0000256" key="6">
    <source>
        <dbReference type="ARBA" id="ARBA00023136"/>
    </source>
</evidence>
<dbReference type="Gene3D" id="1.10.3080.10">
    <property type="entry name" value="Clc chloride channel"/>
    <property type="match status" value="1"/>
</dbReference>
<evidence type="ECO:0000259" key="12">
    <source>
        <dbReference type="PROSITE" id="PS51371"/>
    </source>
</evidence>
<name>A0A953J5E9_9BACT</name>
<feature type="transmembrane region" description="Helical" evidence="11">
    <location>
        <begin position="196"/>
        <end position="214"/>
    </location>
</feature>
<protein>
    <submittedName>
        <fullName evidence="13">Chloride channel protein</fullName>
    </submittedName>
</protein>
<evidence type="ECO:0000256" key="8">
    <source>
        <dbReference type="ARBA" id="ARBA00023214"/>
    </source>
</evidence>
<feature type="transmembrane region" description="Helical" evidence="11">
    <location>
        <begin position="296"/>
        <end position="316"/>
    </location>
</feature>
<dbReference type="AlphaFoldDB" id="A0A953J5E9"/>
<dbReference type="PROSITE" id="PS51371">
    <property type="entry name" value="CBS"/>
    <property type="match status" value="2"/>
</dbReference>
<evidence type="ECO:0000256" key="4">
    <source>
        <dbReference type="ARBA" id="ARBA00022989"/>
    </source>
</evidence>
<evidence type="ECO:0000256" key="2">
    <source>
        <dbReference type="ARBA" id="ARBA00022448"/>
    </source>
</evidence>
<dbReference type="SUPFAM" id="SSF54631">
    <property type="entry name" value="CBS-domain pair"/>
    <property type="match status" value="1"/>
</dbReference>
<feature type="transmembrane region" description="Helical" evidence="11">
    <location>
        <begin position="268"/>
        <end position="289"/>
    </location>
</feature>
<feature type="transmembrane region" description="Helical" evidence="11">
    <location>
        <begin position="328"/>
        <end position="352"/>
    </location>
</feature>